<dbReference type="EMBL" id="JADBEM010000001">
    <property type="protein sequence ID" value="MBE1605926.1"/>
    <property type="molecule type" value="Genomic_DNA"/>
</dbReference>
<dbReference type="RefSeq" id="WP_202896318.1">
    <property type="nucleotide sequence ID" value="NZ_BAABJL010000244.1"/>
</dbReference>
<accession>A0A927RI90</accession>
<gene>
    <name evidence="2" type="ORF">HEB94_002774</name>
</gene>
<keyword evidence="3" id="KW-1185">Reference proteome</keyword>
<evidence type="ECO:0000313" key="2">
    <source>
        <dbReference type="EMBL" id="MBE1605926.1"/>
    </source>
</evidence>
<protein>
    <submittedName>
        <fullName evidence="2">Uncharacterized protein</fullName>
    </submittedName>
</protein>
<evidence type="ECO:0000313" key="3">
    <source>
        <dbReference type="Proteomes" id="UP000638648"/>
    </source>
</evidence>
<name>A0A927RI90_9ACTN</name>
<proteinExistence type="predicted"/>
<dbReference type="Proteomes" id="UP000638648">
    <property type="component" value="Unassembled WGS sequence"/>
</dbReference>
<feature type="region of interest" description="Disordered" evidence="1">
    <location>
        <begin position="150"/>
        <end position="209"/>
    </location>
</feature>
<sequence>MGPNARADIERRAGGNPSSNVGVDYRRQLGRSSQRHLVQQAYREAGLDLGADLDRLASGERIAADPEAVGYMYRYGVPHGRTATPVITLHNTGDGGAVPDQAGWYAAQVRKSGDPAKLRQVYVDRGMHCAFSAAEEILTLRALFERVDTGRWPDTRPPAEPTEQGRGGLRYGVPPRLRHRDRAGRRDATGVHDVPSSGIPAPVPLKVVP</sequence>
<evidence type="ECO:0000256" key="1">
    <source>
        <dbReference type="SAM" id="MobiDB-lite"/>
    </source>
</evidence>
<comment type="caution">
    <text evidence="2">The sequence shown here is derived from an EMBL/GenBank/DDBJ whole genome shotgun (WGS) entry which is preliminary data.</text>
</comment>
<organism evidence="2 3">
    <name type="scientific">Actinopolymorpha pittospori</name>
    <dbReference type="NCBI Taxonomy" id="648752"/>
    <lineage>
        <taxon>Bacteria</taxon>
        <taxon>Bacillati</taxon>
        <taxon>Actinomycetota</taxon>
        <taxon>Actinomycetes</taxon>
        <taxon>Propionibacteriales</taxon>
        <taxon>Actinopolymorphaceae</taxon>
        <taxon>Actinopolymorpha</taxon>
    </lineage>
</organism>
<feature type="region of interest" description="Disordered" evidence="1">
    <location>
        <begin position="1"/>
        <end position="23"/>
    </location>
</feature>
<dbReference type="AlphaFoldDB" id="A0A927RI90"/>
<reference evidence="2" key="1">
    <citation type="submission" date="2020-10" db="EMBL/GenBank/DDBJ databases">
        <title>Sequencing the genomes of 1000 actinobacteria strains.</title>
        <authorList>
            <person name="Klenk H.-P."/>
        </authorList>
    </citation>
    <scope>NUCLEOTIDE SEQUENCE</scope>
    <source>
        <strain evidence="2">DSM 45354</strain>
    </source>
</reference>